<dbReference type="GeneID" id="63857054"/>
<evidence type="ECO:0000313" key="2">
    <source>
        <dbReference type="EMBL" id="RAK74112.1"/>
    </source>
</evidence>
<dbReference type="AlphaFoldDB" id="A0A8G1RKJ5"/>
<keyword evidence="3" id="KW-1185">Reference proteome</keyword>
<reference evidence="2 3" key="1">
    <citation type="submission" date="2018-02" db="EMBL/GenBank/DDBJ databases">
        <title>The genomes of Aspergillus section Nigri reveals drivers in fungal speciation.</title>
        <authorList>
            <consortium name="DOE Joint Genome Institute"/>
            <person name="Vesth T.C."/>
            <person name="Nybo J."/>
            <person name="Theobald S."/>
            <person name="Brandl J."/>
            <person name="Frisvad J.C."/>
            <person name="Nielsen K.F."/>
            <person name="Lyhne E.K."/>
            <person name="Kogle M.E."/>
            <person name="Kuo A."/>
            <person name="Riley R."/>
            <person name="Clum A."/>
            <person name="Nolan M."/>
            <person name="Lipzen A."/>
            <person name="Salamov A."/>
            <person name="Henrissat B."/>
            <person name="Wiebenga A."/>
            <person name="De vries R.P."/>
            <person name="Grigoriev I.V."/>
            <person name="Mortensen U.H."/>
            <person name="Andersen M.R."/>
            <person name="Baker S.E."/>
        </authorList>
    </citation>
    <scope>NUCLEOTIDE SEQUENCE [LARGE SCALE GENOMIC DNA]</scope>
    <source>
        <strain evidence="2 3">CBS 313.89</strain>
    </source>
</reference>
<proteinExistence type="predicted"/>
<dbReference type="RefSeq" id="XP_040798122.1">
    <property type="nucleotide sequence ID" value="XM_040939721.1"/>
</dbReference>
<evidence type="ECO:0000256" key="1">
    <source>
        <dbReference type="SAM" id="Phobius"/>
    </source>
</evidence>
<organism evidence="2 3">
    <name type="scientific">Aspergillus fijiensis CBS 313.89</name>
    <dbReference type="NCBI Taxonomy" id="1448319"/>
    <lineage>
        <taxon>Eukaryota</taxon>
        <taxon>Fungi</taxon>
        <taxon>Dikarya</taxon>
        <taxon>Ascomycota</taxon>
        <taxon>Pezizomycotina</taxon>
        <taxon>Eurotiomycetes</taxon>
        <taxon>Eurotiomycetidae</taxon>
        <taxon>Eurotiales</taxon>
        <taxon>Aspergillaceae</taxon>
        <taxon>Aspergillus</taxon>
    </lineage>
</organism>
<keyword evidence="1" id="KW-1133">Transmembrane helix</keyword>
<feature type="transmembrane region" description="Helical" evidence="1">
    <location>
        <begin position="34"/>
        <end position="55"/>
    </location>
</feature>
<dbReference type="Proteomes" id="UP000249789">
    <property type="component" value="Unassembled WGS sequence"/>
</dbReference>
<keyword evidence="1" id="KW-0472">Membrane</keyword>
<gene>
    <name evidence="2" type="ORF">BO72DRAFT_215531</name>
</gene>
<keyword evidence="1" id="KW-0812">Transmembrane</keyword>
<feature type="transmembrane region" description="Helical" evidence="1">
    <location>
        <begin position="75"/>
        <end position="97"/>
    </location>
</feature>
<sequence length="105" mass="12270">MLHTHTHTHIHIPTYFTHLTYGVFHFPWVHDCSYGVCGGCPLFINPLSFCLFFVYTPNNNNSHRSTWVESRFFFLWFSPTTTLMDGYYIMSFGLFVAHLRSIAVA</sequence>
<name>A0A8G1RKJ5_9EURO</name>
<dbReference type="VEuPathDB" id="FungiDB:BO72DRAFT_215531"/>
<evidence type="ECO:0000313" key="3">
    <source>
        <dbReference type="Proteomes" id="UP000249789"/>
    </source>
</evidence>
<accession>A0A8G1RKJ5</accession>
<dbReference type="EMBL" id="KZ824672">
    <property type="protein sequence ID" value="RAK74112.1"/>
    <property type="molecule type" value="Genomic_DNA"/>
</dbReference>
<protein>
    <submittedName>
        <fullName evidence="2">Uncharacterized protein</fullName>
    </submittedName>
</protein>